<feature type="region of interest" description="Disordered" evidence="5">
    <location>
        <begin position="473"/>
        <end position="541"/>
    </location>
</feature>
<accession>A0AAX6MFD0</accession>
<feature type="domain" description="DNA endonuclease activator Ctp1 C-terminal" evidence="6">
    <location>
        <begin position="642"/>
        <end position="750"/>
    </location>
</feature>
<organism evidence="7 8">
    <name type="scientific">Daldinia eschscholtzii</name>
    <dbReference type="NCBI Taxonomy" id="292717"/>
    <lineage>
        <taxon>Eukaryota</taxon>
        <taxon>Fungi</taxon>
        <taxon>Dikarya</taxon>
        <taxon>Ascomycota</taxon>
        <taxon>Pezizomycotina</taxon>
        <taxon>Sordariomycetes</taxon>
        <taxon>Xylariomycetidae</taxon>
        <taxon>Xylariales</taxon>
        <taxon>Hypoxylaceae</taxon>
        <taxon>Daldinia</taxon>
    </lineage>
</organism>
<dbReference type="Proteomes" id="UP001369815">
    <property type="component" value="Unassembled WGS sequence"/>
</dbReference>
<feature type="compositionally biased region" description="Basic and acidic residues" evidence="5">
    <location>
        <begin position="348"/>
        <end position="363"/>
    </location>
</feature>
<dbReference type="Pfam" id="PF08573">
    <property type="entry name" value="SAE2"/>
    <property type="match status" value="1"/>
</dbReference>
<feature type="region of interest" description="Disordered" evidence="5">
    <location>
        <begin position="598"/>
        <end position="619"/>
    </location>
</feature>
<comment type="subcellular location">
    <subcellularLocation>
        <location evidence="1">Nucleus</location>
    </subcellularLocation>
</comment>
<dbReference type="InterPro" id="IPR013882">
    <property type="entry name" value="Ctp1_C"/>
</dbReference>
<feature type="compositionally biased region" description="Basic and acidic residues" evidence="5">
    <location>
        <begin position="426"/>
        <end position="436"/>
    </location>
</feature>
<dbReference type="EMBL" id="JBANMG010000007">
    <property type="protein sequence ID" value="KAK6951360.1"/>
    <property type="molecule type" value="Genomic_DNA"/>
</dbReference>
<feature type="region of interest" description="Disordered" evidence="5">
    <location>
        <begin position="345"/>
        <end position="369"/>
    </location>
</feature>
<keyword evidence="3" id="KW-0539">Nucleus</keyword>
<feature type="coiled-coil region" evidence="4">
    <location>
        <begin position="32"/>
        <end position="76"/>
    </location>
</feature>
<feature type="region of interest" description="Disordered" evidence="5">
    <location>
        <begin position="76"/>
        <end position="124"/>
    </location>
</feature>
<feature type="compositionally biased region" description="Basic and acidic residues" evidence="5">
    <location>
        <begin position="481"/>
        <end position="490"/>
    </location>
</feature>
<dbReference type="GO" id="GO:0005634">
    <property type="term" value="C:nucleus"/>
    <property type="evidence" value="ECO:0007669"/>
    <property type="project" value="UniProtKB-SubCell"/>
</dbReference>
<keyword evidence="2" id="KW-0227">DNA damage</keyword>
<feature type="region of interest" description="Disordered" evidence="5">
    <location>
        <begin position="412"/>
        <end position="455"/>
    </location>
</feature>
<reference evidence="7 8" key="1">
    <citation type="journal article" date="2024" name="Front Chem Biol">
        <title>Unveiling the potential of Daldinia eschscholtzii MFLUCC 19-0629 through bioactivity and bioinformatics studies for enhanced sustainable agriculture production.</title>
        <authorList>
            <person name="Brooks S."/>
            <person name="Weaver J.A."/>
            <person name="Klomchit A."/>
            <person name="Alharthi S.A."/>
            <person name="Onlamun T."/>
            <person name="Nurani R."/>
            <person name="Vong T.K."/>
            <person name="Alberti F."/>
            <person name="Greco C."/>
        </authorList>
    </citation>
    <scope>NUCLEOTIDE SEQUENCE [LARGE SCALE GENOMIC DNA]</scope>
    <source>
        <strain evidence="7">MFLUCC 19-0629</strain>
    </source>
</reference>
<feature type="coiled-coil region" evidence="4">
    <location>
        <begin position="141"/>
        <end position="168"/>
    </location>
</feature>
<dbReference type="GO" id="GO:0006281">
    <property type="term" value="P:DNA repair"/>
    <property type="evidence" value="ECO:0007669"/>
    <property type="project" value="InterPro"/>
</dbReference>
<evidence type="ECO:0000256" key="1">
    <source>
        <dbReference type="ARBA" id="ARBA00004123"/>
    </source>
</evidence>
<evidence type="ECO:0000256" key="3">
    <source>
        <dbReference type="ARBA" id="ARBA00023242"/>
    </source>
</evidence>
<feature type="compositionally biased region" description="Polar residues" evidence="5">
    <location>
        <begin position="96"/>
        <end position="121"/>
    </location>
</feature>
<evidence type="ECO:0000256" key="4">
    <source>
        <dbReference type="SAM" id="Coils"/>
    </source>
</evidence>
<evidence type="ECO:0000256" key="2">
    <source>
        <dbReference type="ARBA" id="ARBA00022763"/>
    </source>
</evidence>
<gene>
    <name evidence="7" type="ORF">Daesc_007894</name>
</gene>
<feature type="region of interest" description="Disordered" evidence="5">
    <location>
        <begin position="211"/>
        <end position="297"/>
    </location>
</feature>
<proteinExistence type="predicted"/>
<comment type="caution">
    <text evidence="7">The sequence shown here is derived from an EMBL/GenBank/DDBJ whole genome shotgun (WGS) entry which is preliminary data.</text>
</comment>
<evidence type="ECO:0000256" key="5">
    <source>
        <dbReference type="SAM" id="MobiDB-lite"/>
    </source>
</evidence>
<keyword evidence="4" id="KW-0175">Coiled coil</keyword>
<dbReference type="AlphaFoldDB" id="A0AAX6MFD0"/>
<name>A0AAX6MFD0_9PEZI</name>
<evidence type="ECO:0000313" key="8">
    <source>
        <dbReference type="Proteomes" id="UP001369815"/>
    </source>
</evidence>
<keyword evidence="8" id="KW-1185">Reference proteome</keyword>
<sequence length="785" mass="88085">METWFNDVGRPALLDAINGVCDRIDNELGEGIRSYRDENARLSSELENLRAKVSDADRLKEENLALRRDLQKLRDNNRASTSSIDQSKALDHTRGTRSPLTPKSVNQVSNPKLPTKPSNPNLDGLGFTGLKEEYIKLNGNYTKLHEKYLELEDAHVKLNQRLREKTNAYNQWMGHANQLDELCKKRSRIIKKLEAKLDAAAAAASGPLYDISSSDTPLPPTHEHQTAARESVGSDVHDELGPMRHTPSLKYTSLRQPTTGVNENRNNSPDIISPSEPITVKTEPRVGPERNITTGSESCISTVDGESYQLPPLPEDRDINSREVLIKTEPSSDPPVVVSERCIRKRKHDDDRPEKATKIKTEDGSDPLIMDERPHFMPHESIDFDAEGGRVVTPRKRNRTSLGSANLTVSGLVGASGSHAGNNRLSRLEDPSVRDSTRKRRTPHLSLSDGDLDNAHVDDSLASLSRLVDPTATISQEIGDDPLRKQKESSSIRATSLNDLAQDGAKNKNPKATTKRPKIGRLRDLLNTPSPGHEAINPPLSVRSDPAHIPEQFEFQAPQRRELPFNKIDLRKTSKLPQSHDTLEALHGKRTLGNVNAKRQSDGKVKGSTTSSTRPLRERRKSELGIADFKINPHSNEGYDYAFTDVVRNKSERANLEGCVQEGCCGQTFRLQARAKRDQTGPVDFQALLEKHMGDEAWKLSTMTKAEKEDMWLEAKTRELANEHGKHRHRFHRAASPVGFWRADFPSTQEEQRDKEEAAKATRRIVDERYREAMRAGGRWIFRDE</sequence>
<evidence type="ECO:0000259" key="6">
    <source>
        <dbReference type="Pfam" id="PF08573"/>
    </source>
</evidence>
<protein>
    <recommendedName>
        <fullName evidence="6">DNA endonuclease activator Ctp1 C-terminal domain-containing protein</fullName>
    </recommendedName>
</protein>
<evidence type="ECO:0000313" key="7">
    <source>
        <dbReference type="EMBL" id="KAK6951360.1"/>
    </source>
</evidence>
<feature type="compositionally biased region" description="Polar residues" evidence="5">
    <location>
        <begin position="249"/>
        <end position="270"/>
    </location>
</feature>